<evidence type="ECO:0000313" key="2">
    <source>
        <dbReference type="Proteomes" id="UP000029914"/>
    </source>
</evidence>
<reference evidence="1 2" key="1">
    <citation type="submission" date="2013-09" db="EMBL/GenBank/DDBJ databases">
        <title>Complete genome sequence of Corynebacterium doosanense CAU 212(T) (=DSM 45436(T)), isolated from activated sludge.</title>
        <authorList>
            <person name="Schaffert L."/>
            <person name="Albersmeier A."/>
            <person name="Kalinowski J."/>
            <person name="Ruckert C."/>
        </authorList>
    </citation>
    <scope>NUCLEOTIDE SEQUENCE [LARGE SCALE GENOMIC DNA]</scope>
    <source>
        <strain evidence="1 2">CAU 212</strain>
    </source>
</reference>
<sequence length="103" mass="11336">MKPRHYVRTELTVPGAGTAVHIADLEEIDQTTCRMKRIIELAPDDTIMGFVGEGRSAGQAQAPMETVPHPDTYGDFPDISVTRLRADEFHALWTEALAKFPGA</sequence>
<name>A0A097IIY5_9CORY</name>
<dbReference type="EMBL" id="CP006764">
    <property type="protein sequence ID" value="AIT62102.1"/>
    <property type="molecule type" value="Genomic_DNA"/>
</dbReference>
<dbReference type="eggNOG" id="ENOG5030QBX">
    <property type="taxonomic scope" value="Bacteria"/>
</dbReference>
<dbReference type="KEGG" id="cdo:CDOO_13155"/>
<dbReference type="Proteomes" id="UP000029914">
    <property type="component" value="Chromosome"/>
</dbReference>
<proteinExistence type="predicted"/>
<organism evidence="1 2">
    <name type="scientific">Corynebacterium doosanense CAU 212 = DSM 45436</name>
    <dbReference type="NCBI Taxonomy" id="558173"/>
    <lineage>
        <taxon>Bacteria</taxon>
        <taxon>Bacillati</taxon>
        <taxon>Actinomycetota</taxon>
        <taxon>Actinomycetes</taxon>
        <taxon>Mycobacteriales</taxon>
        <taxon>Corynebacteriaceae</taxon>
        <taxon>Corynebacterium</taxon>
    </lineage>
</organism>
<evidence type="ECO:0000313" key="1">
    <source>
        <dbReference type="EMBL" id="AIT62102.1"/>
    </source>
</evidence>
<dbReference type="STRING" id="558173.CDOO_13155"/>
<dbReference type="AlphaFoldDB" id="A0A097IIY5"/>
<gene>
    <name evidence="1" type="ORF">CDOO_13155</name>
</gene>
<keyword evidence="2" id="KW-1185">Reference proteome</keyword>
<dbReference type="HOGENOM" id="CLU_177601_0_0_11"/>
<protein>
    <submittedName>
        <fullName evidence="1">Uncharacterized protein</fullName>
    </submittedName>
</protein>
<accession>A0A097IIY5</accession>